<evidence type="ECO:0000256" key="8">
    <source>
        <dbReference type="ARBA" id="ARBA00035585"/>
    </source>
</evidence>
<keyword evidence="2 10" id="KW-1003">Cell membrane</keyword>
<keyword evidence="12" id="KW-1185">Reference proteome</keyword>
<dbReference type="RefSeq" id="WP_059068881.1">
    <property type="nucleotide sequence ID" value="NZ_JAOQJX010000013.1"/>
</dbReference>
<accession>A0ABT2TDU2</accession>
<proteinExistence type="inferred from homology"/>
<organism evidence="11 12">
    <name type="scientific">Faecalicatena acetigenes</name>
    <dbReference type="NCBI Taxonomy" id="2981790"/>
    <lineage>
        <taxon>Bacteria</taxon>
        <taxon>Bacillati</taxon>
        <taxon>Bacillota</taxon>
        <taxon>Clostridia</taxon>
        <taxon>Lachnospirales</taxon>
        <taxon>Lachnospiraceae</taxon>
        <taxon>Faecalicatena</taxon>
    </lineage>
</organism>
<name>A0ABT2TDU2_9FIRM</name>
<keyword evidence="10" id="KW-0406">Ion transport</keyword>
<dbReference type="NCBIfam" id="TIGR00494">
    <property type="entry name" value="crcB"/>
    <property type="match status" value="1"/>
</dbReference>
<feature type="transmembrane region" description="Helical" evidence="10">
    <location>
        <begin position="29"/>
        <end position="52"/>
    </location>
</feature>
<feature type="binding site" evidence="10">
    <location>
        <position position="73"/>
    </location>
    <ligand>
        <name>Na(+)</name>
        <dbReference type="ChEBI" id="CHEBI:29101"/>
        <note>structural</note>
    </ligand>
</feature>
<sequence>MGFIFVGLGGATGAMLRYAISLLPCRSPFPVLTLATNVLGALAIGFIAGTAVRREMPQYLLLFLKTGVCGGFTTFSTFSLEAYQLFHEKQYFLSAAYTVCSVLFCFAGIVLGMYAAKRV</sequence>
<comment type="function">
    <text evidence="9 10">Fluoride-specific ion channel. Important for reducing fluoride concentration in the cell, thus reducing its toxicity.</text>
</comment>
<evidence type="ECO:0000256" key="5">
    <source>
        <dbReference type="ARBA" id="ARBA00023136"/>
    </source>
</evidence>
<dbReference type="PANTHER" id="PTHR28259">
    <property type="entry name" value="FLUORIDE EXPORT PROTEIN 1-RELATED"/>
    <property type="match status" value="1"/>
</dbReference>
<keyword evidence="5 10" id="KW-0472">Membrane</keyword>
<evidence type="ECO:0000313" key="11">
    <source>
        <dbReference type="EMBL" id="MCU6747864.1"/>
    </source>
</evidence>
<dbReference type="PANTHER" id="PTHR28259:SF1">
    <property type="entry name" value="FLUORIDE EXPORT PROTEIN 1-RELATED"/>
    <property type="match status" value="1"/>
</dbReference>
<comment type="catalytic activity">
    <reaction evidence="8">
        <text>fluoride(in) = fluoride(out)</text>
        <dbReference type="Rhea" id="RHEA:76159"/>
        <dbReference type="ChEBI" id="CHEBI:17051"/>
    </reaction>
    <physiologicalReaction direction="left-to-right" evidence="8">
        <dbReference type="Rhea" id="RHEA:76160"/>
    </physiologicalReaction>
</comment>
<dbReference type="Proteomes" id="UP001652394">
    <property type="component" value="Unassembled WGS sequence"/>
</dbReference>
<feature type="binding site" evidence="10">
    <location>
        <position position="70"/>
    </location>
    <ligand>
        <name>Na(+)</name>
        <dbReference type="ChEBI" id="CHEBI:29101"/>
        <note>structural</note>
    </ligand>
</feature>
<gene>
    <name evidence="10 11" type="primary">crcB</name>
    <name evidence="10" type="synonym">fluC</name>
    <name evidence="11" type="ORF">OCV51_09400</name>
</gene>
<comment type="caution">
    <text evidence="11">The sequence shown here is derived from an EMBL/GenBank/DDBJ whole genome shotgun (WGS) entry which is preliminary data.</text>
</comment>
<evidence type="ECO:0000256" key="10">
    <source>
        <dbReference type="HAMAP-Rule" id="MF_00454"/>
    </source>
</evidence>
<evidence type="ECO:0000256" key="7">
    <source>
        <dbReference type="ARBA" id="ARBA00035120"/>
    </source>
</evidence>
<evidence type="ECO:0000313" key="12">
    <source>
        <dbReference type="Proteomes" id="UP001652394"/>
    </source>
</evidence>
<dbReference type="Pfam" id="PF02537">
    <property type="entry name" value="CRCB"/>
    <property type="match status" value="1"/>
</dbReference>
<dbReference type="InterPro" id="IPR003691">
    <property type="entry name" value="FluC"/>
</dbReference>
<feature type="transmembrane region" description="Helical" evidence="10">
    <location>
        <begin position="59"/>
        <end position="79"/>
    </location>
</feature>
<evidence type="ECO:0000256" key="3">
    <source>
        <dbReference type="ARBA" id="ARBA00022692"/>
    </source>
</evidence>
<evidence type="ECO:0000256" key="6">
    <source>
        <dbReference type="ARBA" id="ARBA00023303"/>
    </source>
</evidence>
<keyword evidence="10" id="KW-0915">Sodium</keyword>
<evidence type="ECO:0000256" key="1">
    <source>
        <dbReference type="ARBA" id="ARBA00004651"/>
    </source>
</evidence>
<comment type="subcellular location">
    <subcellularLocation>
        <location evidence="1 10">Cell membrane</location>
        <topology evidence="1 10">Multi-pass membrane protein</topology>
    </subcellularLocation>
</comment>
<dbReference type="HAMAP" id="MF_00454">
    <property type="entry name" value="FluC"/>
    <property type="match status" value="1"/>
</dbReference>
<evidence type="ECO:0000256" key="4">
    <source>
        <dbReference type="ARBA" id="ARBA00022989"/>
    </source>
</evidence>
<feature type="transmembrane region" description="Helical" evidence="10">
    <location>
        <begin position="91"/>
        <end position="116"/>
    </location>
</feature>
<evidence type="ECO:0000256" key="9">
    <source>
        <dbReference type="ARBA" id="ARBA00049940"/>
    </source>
</evidence>
<keyword evidence="4 10" id="KW-1133">Transmembrane helix</keyword>
<evidence type="ECO:0000256" key="2">
    <source>
        <dbReference type="ARBA" id="ARBA00022475"/>
    </source>
</evidence>
<protein>
    <recommendedName>
        <fullName evidence="10">Fluoride-specific ion channel FluC</fullName>
    </recommendedName>
</protein>
<reference evidence="11 12" key="1">
    <citation type="journal article" date="2021" name="ISME Commun">
        <title>Automated analysis of genomic sequences facilitates high-throughput and comprehensive description of bacteria.</title>
        <authorList>
            <person name="Hitch T.C.A."/>
        </authorList>
    </citation>
    <scope>NUCLEOTIDE SEQUENCE [LARGE SCALE GENOMIC DNA]</scope>
    <source>
        <strain evidence="11 12">H2_18</strain>
    </source>
</reference>
<keyword evidence="6 10" id="KW-0407">Ion channel</keyword>
<keyword evidence="10" id="KW-0813">Transport</keyword>
<comment type="similarity">
    <text evidence="7 10">Belongs to the fluoride channel Fluc/FEX (TC 1.A.43) family.</text>
</comment>
<keyword evidence="3 10" id="KW-0812">Transmembrane</keyword>
<comment type="activity regulation">
    <text evidence="10">Na(+) is not transported, but it plays an essential structural role and its presence is essential for fluoride channel function.</text>
</comment>
<keyword evidence="10" id="KW-0479">Metal-binding</keyword>
<dbReference type="EMBL" id="JAOQJX010000013">
    <property type="protein sequence ID" value="MCU6747864.1"/>
    <property type="molecule type" value="Genomic_DNA"/>
</dbReference>